<dbReference type="Proteomes" id="UP000789570">
    <property type="component" value="Unassembled WGS sequence"/>
</dbReference>
<dbReference type="SUPFAM" id="SSF55486">
    <property type="entry name" value="Metalloproteases ('zincins'), catalytic domain"/>
    <property type="match status" value="1"/>
</dbReference>
<evidence type="ECO:0000313" key="8">
    <source>
        <dbReference type="EMBL" id="CAG8662646.1"/>
    </source>
</evidence>
<evidence type="ECO:0000256" key="1">
    <source>
        <dbReference type="ARBA" id="ARBA00022670"/>
    </source>
</evidence>
<protein>
    <submittedName>
        <fullName evidence="8">878_t:CDS:1</fullName>
    </submittedName>
</protein>
<dbReference type="EMBL" id="CAJVPQ010005021">
    <property type="protein sequence ID" value="CAG8662646.1"/>
    <property type="molecule type" value="Genomic_DNA"/>
</dbReference>
<evidence type="ECO:0000313" key="9">
    <source>
        <dbReference type="Proteomes" id="UP000789570"/>
    </source>
</evidence>
<organism evidence="8 9">
    <name type="scientific">Funneliformis caledonium</name>
    <dbReference type="NCBI Taxonomy" id="1117310"/>
    <lineage>
        <taxon>Eukaryota</taxon>
        <taxon>Fungi</taxon>
        <taxon>Fungi incertae sedis</taxon>
        <taxon>Mucoromycota</taxon>
        <taxon>Glomeromycotina</taxon>
        <taxon>Glomeromycetes</taxon>
        <taxon>Glomerales</taxon>
        <taxon>Glomeraceae</taxon>
        <taxon>Funneliformis</taxon>
    </lineage>
</organism>
<reference evidence="8" key="1">
    <citation type="submission" date="2021-06" db="EMBL/GenBank/DDBJ databases">
        <authorList>
            <person name="Kallberg Y."/>
            <person name="Tangrot J."/>
            <person name="Rosling A."/>
        </authorList>
    </citation>
    <scope>NUCLEOTIDE SEQUENCE</scope>
    <source>
        <strain evidence="8">UK204</strain>
    </source>
</reference>
<name>A0A9N9E4V7_9GLOM</name>
<keyword evidence="4 6" id="KW-0862">Zinc</keyword>
<keyword evidence="1 6" id="KW-0645">Protease</keyword>
<dbReference type="GO" id="GO:0046872">
    <property type="term" value="F:metal ion binding"/>
    <property type="evidence" value="ECO:0007669"/>
    <property type="project" value="UniProtKB-UniRule"/>
</dbReference>
<comment type="similarity">
    <text evidence="6">Belongs to the peptidase M3 family.</text>
</comment>
<evidence type="ECO:0000256" key="6">
    <source>
        <dbReference type="RuleBase" id="RU003435"/>
    </source>
</evidence>
<keyword evidence="5 6" id="KW-0482">Metalloprotease</keyword>
<proteinExistence type="inferred from homology"/>
<comment type="cofactor">
    <cofactor evidence="6">
        <name>Zn(2+)</name>
        <dbReference type="ChEBI" id="CHEBI:29105"/>
    </cofactor>
    <text evidence="6">Binds 1 zinc ion.</text>
</comment>
<evidence type="ECO:0000256" key="2">
    <source>
        <dbReference type="ARBA" id="ARBA00022723"/>
    </source>
</evidence>
<keyword evidence="3 6" id="KW-0378">Hydrolase</keyword>
<evidence type="ECO:0000259" key="7">
    <source>
        <dbReference type="Pfam" id="PF01432"/>
    </source>
</evidence>
<sequence>MHLHEKKHSLAKVYEGTLRTGVEELTIRGYPSTLAMGLLVDKVTSEIYENLIQVGQTNAKFYREFLQIKKEYFGLIKFYATDASLKIAQPPKHKFTVDEAVVLIKKVLKILGPEYQAKLIWALRPGRIDYYEDTNKREGAYSSGHSVHTLLAEQNQAYPNARYPIILAEIASTLNEHLLFDYLYQNSQTKTEKIYLLQNRIEEIMAEKNIPLHADKLADLFHKINVEFGADVLDQKAPDKKNYA</sequence>
<feature type="domain" description="Peptidase M3A/M3B catalytic" evidence="7">
    <location>
        <begin position="144"/>
        <end position="210"/>
    </location>
</feature>
<dbReference type="Pfam" id="PF01432">
    <property type="entry name" value="Peptidase_M3"/>
    <property type="match status" value="1"/>
</dbReference>
<evidence type="ECO:0000256" key="4">
    <source>
        <dbReference type="ARBA" id="ARBA00022833"/>
    </source>
</evidence>
<gene>
    <name evidence="8" type="ORF">FCALED_LOCUS11619</name>
</gene>
<keyword evidence="9" id="KW-1185">Reference proteome</keyword>
<dbReference type="Gene3D" id="1.10.1370.20">
    <property type="entry name" value="Oligoendopeptidase f, C-terminal domain"/>
    <property type="match status" value="2"/>
</dbReference>
<comment type="caution">
    <text evidence="8">The sequence shown here is derived from an EMBL/GenBank/DDBJ whole genome shotgun (WGS) entry which is preliminary data.</text>
</comment>
<dbReference type="InterPro" id="IPR042088">
    <property type="entry name" value="OligoPept_F_C"/>
</dbReference>
<dbReference type="InterPro" id="IPR001567">
    <property type="entry name" value="Pept_M3A_M3B_dom"/>
</dbReference>
<dbReference type="OrthoDB" id="1686at2759"/>
<dbReference type="GO" id="GO:0006508">
    <property type="term" value="P:proteolysis"/>
    <property type="evidence" value="ECO:0007669"/>
    <property type="project" value="UniProtKB-KW"/>
</dbReference>
<evidence type="ECO:0000256" key="5">
    <source>
        <dbReference type="ARBA" id="ARBA00023049"/>
    </source>
</evidence>
<dbReference type="GO" id="GO:0004222">
    <property type="term" value="F:metalloendopeptidase activity"/>
    <property type="evidence" value="ECO:0007669"/>
    <property type="project" value="InterPro"/>
</dbReference>
<keyword evidence="2 6" id="KW-0479">Metal-binding</keyword>
<evidence type="ECO:0000256" key="3">
    <source>
        <dbReference type="ARBA" id="ARBA00022801"/>
    </source>
</evidence>
<dbReference type="AlphaFoldDB" id="A0A9N9E4V7"/>
<accession>A0A9N9E4V7</accession>